<evidence type="ECO:0000313" key="3">
    <source>
        <dbReference type="Proteomes" id="UP000192468"/>
    </source>
</evidence>
<dbReference type="InterPro" id="IPR051448">
    <property type="entry name" value="CdaR-like_regulators"/>
</dbReference>
<accession>A0A1W1XX26</accession>
<feature type="domain" description="PucR C-terminal helix-turn-helix" evidence="1">
    <location>
        <begin position="253"/>
        <end position="302"/>
    </location>
</feature>
<sequence length="314" mass="37078">MREIKNFLEDLSKKTGINFSIVNEDRVAIFTSEYFEENSNVMYISLNLGRQKAKIYINKQFKECIPLLKYTIEDKYKELYSENERVIKDILDGKEVSDEKVNKFIPFLKEGCILLIIKTEGNIHDTIEVINQIYKDNNVITVICDENIVVIVNFKEIMEHAKAIKEAINSNLYCKCYVSFSSVSHDKYEIKKAFDESKESMMLRERFSLREDILDYKKLLFEKIVYSLDLRFKDEFLDSLKSKFNSFDSEMISTIDEFVNSGLNISDAAKKLYIHRNTLIYRLDKIKKETGFDIRNFKEATVFIIGFLIWRENK</sequence>
<dbReference type="AlphaFoldDB" id="A0A1W1XX26"/>
<name>A0A1W1XX26_9CLOT</name>
<gene>
    <name evidence="2" type="ORF">SAMN02745134_03536</name>
</gene>
<dbReference type="OrthoDB" id="9792148at2"/>
<dbReference type="PANTHER" id="PTHR33744">
    <property type="entry name" value="CARBOHYDRATE DIACID REGULATOR"/>
    <property type="match status" value="1"/>
</dbReference>
<dbReference type="Gene3D" id="1.10.10.2840">
    <property type="entry name" value="PucR C-terminal helix-turn-helix domain"/>
    <property type="match status" value="1"/>
</dbReference>
<dbReference type="InterPro" id="IPR025736">
    <property type="entry name" value="PucR_C-HTH_dom"/>
</dbReference>
<dbReference type="STRING" id="1121291.SAMN02745134_03536"/>
<dbReference type="PANTHER" id="PTHR33744:SF15">
    <property type="entry name" value="CARBOHYDRATE DIACID REGULATOR"/>
    <property type="match status" value="1"/>
</dbReference>
<dbReference type="SUPFAM" id="SSF46689">
    <property type="entry name" value="Homeodomain-like"/>
    <property type="match status" value="1"/>
</dbReference>
<dbReference type="RefSeq" id="WP_084117535.1">
    <property type="nucleotide sequence ID" value="NZ_FWXH01000026.1"/>
</dbReference>
<dbReference type="InterPro" id="IPR042070">
    <property type="entry name" value="PucR_C-HTH_sf"/>
</dbReference>
<evidence type="ECO:0000313" key="2">
    <source>
        <dbReference type="EMBL" id="SMC28493.1"/>
    </source>
</evidence>
<proteinExistence type="predicted"/>
<dbReference type="InterPro" id="IPR009057">
    <property type="entry name" value="Homeodomain-like_sf"/>
</dbReference>
<evidence type="ECO:0000259" key="1">
    <source>
        <dbReference type="Pfam" id="PF13556"/>
    </source>
</evidence>
<reference evidence="2 3" key="1">
    <citation type="submission" date="2017-04" db="EMBL/GenBank/DDBJ databases">
        <authorList>
            <person name="Afonso C.L."/>
            <person name="Miller P.J."/>
            <person name="Scott M.A."/>
            <person name="Spackman E."/>
            <person name="Goraichik I."/>
            <person name="Dimitrov K.M."/>
            <person name="Suarez D.L."/>
            <person name="Swayne D.E."/>
        </authorList>
    </citation>
    <scope>NUCLEOTIDE SEQUENCE [LARGE SCALE GENOMIC DNA]</scope>
    <source>
        <strain evidence="2 3">DSM 12555</strain>
    </source>
</reference>
<dbReference type="Proteomes" id="UP000192468">
    <property type="component" value="Unassembled WGS sequence"/>
</dbReference>
<protein>
    <submittedName>
        <fullName evidence="2">PucR C-terminal helix-turn-helix domain-containing protein</fullName>
    </submittedName>
</protein>
<dbReference type="Pfam" id="PF13556">
    <property type="entry name" value="HTH_30"/>
    <property type="match status" value="1"/>
</dbReference>
<organism evidence="2 3">
    <name type="scientific">Clostridium acidisoli DSM 12555</name>
    <dbReference type="NCBI Taxonomy" id="1121291"/>
    <lineage>
        <taxon>Bacteria</taxon>
        <taxon>Bacillati</taxon>
        <taxon>Bacillota</taxon>
        <taxon>Clostridia</taxon>
        <taxon>Eubacteriales</taxon>
        <taxon>Clostridiaceae</taxon>
        <taxon>Clostridium</taxon>
    </lineage>
</organism>
<keyword evidence="3" id="KW-1185">Reference proteome</keyword>
<dbReference type="EMBL" id="FWXH01000026">
    <property type="protein sequence ID" value="SMC28493.1"/>
    <property type="molecule type" value="Genomic_DNA"/>
</dbReference>